<evidence type="ECO:0000313" key="3">
    <source>
        <dbReference type="Proteomes" id="UP000318582"/>
    </source>
</evidence>
<protein>
    <recommendedName>
        <fullName evidence="1">UBA domain-containing protein</fullName>
    </recommendedName>
</protein>
<reference evidence="2 3" key="1">
    <citation type="journal article" date="2019" name="Sci. Rep.">
        <title>Comparative genomics of chytrid fungi reveal insights into the obligate biotrophic and pathogenic lifestyle of Synchytrium endobioticum.</title>
        <authorList>
            <person name="van de Vossenberg B.T.L.H."/>
            <person name="Warris S."/>
            <person name="Nguyen H.D.T."/>
            <person name="van Gent-Pelzer M.P.E."/>
            <person name="Joly D.L."/>
            <person name="van de Geest H.C."/>
            <person name="Bonants P.J.M."/>
            <person name="Smith D.S."/>
            <person name="Levesque C.A."/>
            <person name="van der Lee T.A.J."/>
        </authorList>
    </citation>
    <scope>NUCLEOTIDE SEQUENCE [LARGE SCALE GENOMIC DNA]</scope>
    <source>
        <strain evidence="2 3">CBS 809.83</strain>
    </source>
</reference>
<dbReference type="Gene3D" id="2.40.40.50">
    <property type="entry name" value="Ubiquitin fusion degradation protein UFD1, N-terminal domain"/>
    <property type="match status" value="1"/>
</dbReference>
<gene>
    <name evidence="2" type="ORF">PhCBS80983_g02485</name>
</gene>
<comment type="caution">
    <text evidence="2">The sequence shown here is derived from an EMBL/GenBank/DDBJ whole genome shotgun (WGS) entry which is preliminary data.</text>
</comment>
<dbReference type="SMART" id="SM00165">
    <property type="entry name" value="UBA"/>
    <property type="match status" value="1"/>
</dbReference>
<dbReference type="Gene3D" id="1.10.8.10">
    <property type="entry name" value="DNA helicase RuvA subunit, C-terminal domain"/>
    <property type="match status" value="1"/>
</dbReference>
<sequence length="696" mass="76233">MAAWTRSLKPVHLSTLTGDRVNLPSECLESITRDSNHSHPLTFQLIRALPSQQDQQPQQQQQKATVFASVREFTAPPGIIQIGPLLAEALGLANLTSLESPDAMTEEPIPDVDSYILVTIAQLPPGVHAKLTPLDSTYLEITDMRATLETHLRKHHATLTKGLTLHVTEISRTSRRAIEHRFLVSELHAADNDKPVPGCIILDQDVTVDIEPLDRSAAEEAVRNKYAIRATPECTLAWGSNDDRGQASTKGVVEPNQHVYFQLPAQPGVCEYTVQLEPLTGDADLFLSTILEHPTLLDHTHFNVESGLSTISLQIDHEVSPILYIGVLGSTDGEGALPSQFEICVRSSPSSSTSSSAPAMDAPDELTGETIQCENCKTSIRAATYQLHLAFCLRHNILCSQCHRAFPKSAIDAHWHCSFCDASGTGGSQTQRKHVRMFHTPQNCECGAQIYLSDMAEHRARICPARLHVCRFCHLLVPAGLPSFTAKDLMLGGMSSHESDCGARTIQCRKCSANIQLKDVQTHMAMHKHQTRLQPPPPPLCCNTCCATIQNPAHPNHARLCPACFAPFWNPRPDPQNQKYSQKLVALYFQQLTTGCGRPEICKSKHCASATGRSMEPTDAALAALSLIKQPQQQHALCSLVTDARILKRRTLADALVPLGYSTEWCVKALVASDDDPDAAAHWLTDNAPPRTTTAS</sequence>
<keyword evidence="3" id="KW-1185">Reference proteome</keyword>
<evidence type="ECO:0000259" key="1">
    <source>
        <dbReference type="PROSITE" id="PS50030"/>
    </source>
</evidence>
<dbReference type="EMBL" id="QEAQ01000025">
    <property type="protein sequence ID" value="TPX59426.1"/>
    <property type="molecule type" value="Genomic_DNA"/>
</dbReference>
<evidence type="ECO:0000313" key="2">
    <source>
        <dbReference type="EMBL" id="TPX59426.1"/>
    </source>
</evidence>
<dbReference type="SUPFAM" id="SSF46934">
    <property type="entry name" value="UBA-like"/>
    <property type="match status" value="1"/>
</dbReference>
<dbReference type="Proteomes" id="UP000318582">
    <property type="component" value="Unassembled WGS sequence"/>
</dbReference>
<dbReference type="InterPro" id="IPR015940">
    <property type="entry name" value="UBA"/>
</dbReference>
<dbReference type="Pfam" id="PF24842">
    <property type="entry name" value="UFD1_N2"/>
    <property type="match status" value="1"/>
</dbReference>
<proteinExistence type="predicted"/>
<dbReference type="Pfam" id="PF21366">
    <property type="entry name" value="TRAFD1-XIAF1_ZnF"/>
    <property type="match status" value="1"/>
</dbReference>
<dbReference type="AlphaFoldDB" id="A0A507E6G9"/>
<dbReference type="Gene3D" id="6.10.130.10">
    <property type="entry name" value="Ubiquitin-protein ligase E3A, N-terminal zinc-binding domain (AZUL)"/>
    <property type="match status" value="1"/>
</dbReference>
<dbReference type="InterPro" id="IPR042299">
    <property type="entry name" value="Ufd1-like_Nn"/>
</dbReference>
<name>A0A507E6G9_9FUNG</name>
<dbReference type="STRING" id="109895.A0A507E6G9"/>
<dbReference type="PANTHER" id="PTHR12555:SF15">
    <property type="entry name" value="FUSION DEGRADATION PROTEIN (UFD1), PUTATIVE (AFU_ORTHOLOGUE AFUA_4G04640)-RELATED"/>
    <property type="match status" value="1"/>
</dbReference>
<dbReference type="PROSITE" id="PS50030">
    <property type="entry name" value="UBA"/>
    <property type="match status" value="1"/>
</dbReference>
<dbReference type="InterPro" id="IPR055418">
    <property type="entry name" value="UFD1_N2"/>
</dbReference>
<feature type="domain" description="UBA" evidence="1">
    <location>
        <begin position="646"/>
        <end position="687"/>
    </location>
</feature>
<dbReference type="GO" id="GO:0034098">
    <property type="term" value="C:VCP-NPL4-UFD1 AAA ATPase complex"/>
    <property type="evidence" value="ECO:0007669"/>
    <property type="project" value="TreeGrafter"/>
</dbReference>
<dbReference type="Pfam" id="PF23580">
    <property type="entry name" value="Znf_XAF1_N"/>
    <property type="match status" value="1"/>
</dbReference>
<dbReference type="InterPro" id="IPR032353">
    <property type="entry name" value="AZUL"/>
</dbReference>
<dbReference type="GO" id="GO:0031593">
    <property type="term" value="F:polyubiquitin modification-dependent protein binding"/>
    <property type="evidence" value="ECO:0007669"/>
    <property type="project" value="TreeGrafter"/>
</dbReference>
<dbReference type="GO" id="GO:0036503">
    <property type="term" value="P:ERAD pathway"/>
    <property type="evidence" value="ECO:0007669"/>
    <property type="project" value="TreeGrafter"/>
</dbReference>
<dbReference type="Gene3D" id="3.10.330.10">
    <property type="match status" value="1"/>
</dbReference>
<dbReference type="Pfam" id="PF16558">
    <property type="entry name" value="AZUL"/>
    <property type="match status" value="1"/>
</dbReference>
<accession>A0A507E6G9</accession>
<dbReference type="InterPro" id="IPR004854">
    <property type="entry name" value="Ufd1-like"/>
</dbReference>
<dbReference type="GO" id="GO:0006511">
    <property type="term" value="P:ubiquitin-dependent protein catabolic process"/>
    <property type="evidence" value="ECO:0007669"/>
    <property type="project" value="InterPro"/>
</dbReference>
<organism evidence="2 3">
    <name type="scientific">Powellomyces hirtus</name>
    <dbReference type="NCBI Taxonomy" id="109895"/>
    <lineage>
        <taxon>Eukaryota</taxon>
        <taxon>Fungi</taxon>
        <taxon>Fungi incertae sedis</taxon>
        <taxon>Chytridiomycota</taxon>
        <taxon>Chytridiomycota incertae sedis</taxon>
        <taxon>Chytridiomycetes</taxon>
        <taxon>Spizellomycetales</taxon>
        <taxon>Powellomycetaceae</taxon>
        <taxon>Powellomyces</taxon>
    </lineage>
</organism>
<dbReference type="InterPro" id="IPR009060">
    <property type="entry name" value="UBA-like_sf"/>
</dbReference>
<dbReference type="InterPro" id="IPR042556">
    <property type="entry name" value="AZUL_sf"/>
</dbReference>
<dbReference type="InterPro" id="IPR049439">
    <property type="entry name" value="TRAFD1-XIAF1_Znf"/>
</dbReference>
<dbReference type="PANTHER" id="PTHR12555">
    <property type="entry name" value="UBIQUITIN FUSION DEGRADATON PROTEIN 1"/>
    <property type="match status" value="1"/>
</dbReference>